<sequence length="200" mass="22064">MSDEHVSAIADVTRDPEEVQRRIDQWAQSFADKAERYRSVQEKTQEIRLSASGANGAVRVTVGADGTVHDLQFSDKIRSMPLEELSSQVLSTIRRAQGGISERVGEVMAETLGDEDAETRAVMLDNLRRQFPPQDDDSDGDDDEDEVPPQQPQPPQQARPPHPAQPTQQAQPGQQARPARPSRSADDDGDTNEDVDLLAE</sequence>
<reference evidence="3" key="1">
    <citation type="journal article" date="2019" name="Int. J. Syst. Evol. Microbiol.">
        <title>The Global Catalogue of Microorganisms (GCM) 10K type strain sequencing project: providing services to taxonomists for standard genome sequencing and annotation.</title>
        <authorList>
            <consortium name="The Broad Institute Genomics Platform"/>
            <consortium name="The Broad Institute Genome Sequencing Center for Infectious Disease"/>
            <person name="Wu L."/>
            <person name="Ma J."/>
        </authorList>
    </citation>
    <scope>NUCLEOTIDE SEQUENCE [LARGE SCALE GENOMIC DNA]</scope>
    <source>
        <strain evidence="3">CCUG 56401</strain>
    </source>
</reference>
<evidence type="ECO:0000313" key="2">
    <source>
        <dbReference type="EMBL" id="MFD0923857.1"/>
    </source>
</evidence>
<dbReference type="RefSeq" id="WP_263253374.1">
    <property type="nucleotide sequence ID" value="NZ_BAABLT010000050.1"/>
</dbReference>
<dbReference type="EMBL" id="JBHTIW010000044">
    <property type="protein sequence ID" value="MFD0923857.1"/>
    <property type="molecule type" value="Genomic_DNA"/>
</dbReference>
<dbReference type="SUPFAM" id="SSF82607">
    <property type="entry name" value="YbaB-like"/>
    <property type="match status" value="1"/>
</dbReference>
<dbReference type="InterPro" id="IPR004401">
    <property type="entry name" value="YbaB/EbfC"/>
</dbReference>
<keyword evidence="3" id="KW-1185">Reference proteome</keyword>
<protein>
    <submittedName>
        <fullName evidence="2">YbaB/EbfC family nucleoid-associated protein</fullName>
    </submittedName>
</protein>
<organism evidence="2 3">
    <name type="scientific">Saccharopolyspora rosea</name>
    <dbReference type="NCBI Taxonomy" id="524884"/>
    <lineage>
        <taxon>Bacteria</taxon>
        <taxon>Bacillati</taxon>
        <taxon>Actinomycetota</taxon>
        <taxon>Actinomycetes</taxon>
        <taxon>Pseudonocardiales</taxon>
        <taxon>Pseudonocardiaceae</taxon>
        <taxon>Saccharopolyspora</taxon>
    </lineage>
</organism>
<gene>
    <name evidence="2" type="ORF">ACFQ16_29270</name>
</gene>
<name>A0ABW3G0Z4_9PSEU</name>
<proteinExistence type="predicted"/>
<feature type="compositionally biased region" description="Acidic residues" evidence="1">
    <location>
        <begin position="187"/>
        <end position="200"/>
    </location>
</feature>
<accession>A0ABW3G0Z4</accession>
<comment type="caution">
    <text evidence="2">The sequence shown here is derived from an EMBL/GenBank/DDBJ whole genome shotgun (WGS) entry which is preliminary data.</text>
</comment>
<dbReference type="InterPro" id="IPR036894">
    <property type="entry name" value="YbaB-like_sf"/>
</dbReference>
<feature type="compositionally biased region" description="Acidic residues" evidence="1">
    <location>
        <begin position="134"/>
        <end position="147"/>
    </location>
</feature>
<feature type="compositionally biased region" description="Low complexity" evidence="1">
    <location>
        <begin position="165"/>
        <end position="181"/>
    </location>
</feature>
<evidence type="ECO:0000313" key="3">
    <source>
        <dbReference type="Proteomes" id="UP001597018"/>
    </source>
</evidence>
<dbReference type="Gene3D" id="3.30.1310.10">
    <property type="entry name" value="Nucleoid-associated protein YbaB-like domain"/>
    <property type="match status" value="1"/>
</dbReference>
<feature type="region of interest" description="Disordered" evidence="1">
    <location>
        <begin position="125"/>
        <end position="200"/>
    </location>
</feature>
<evidence type="ECO:0000256" key="1">
    <source>
        <dbReference type="SAM" id="MobiDB-lite"/>
    </source>
</evidence>
<dbReference type="Proteomes" id="UP001597018">
    <property type="component" value="Unassembled WGS sequence"/>
</dbReference>
<feature type="compositionally biased region" description="Pro residues" evidence="1">
    <location>
        <begin position="149"/>
        <end position="164"/>
    </location>
</feature>
<dbReference type="Pfam" id="PF02575">
    <property type="entry name" value="YbaB_DNA_bd"/>
    <property type="match status" value="1"/>
</dbReference>